<sequence length="120" mass="13698">MVGTVHPSTRLPNMEHRDILKRYTSSSQLLVLICSVGEGEAWEAWPFLWLAVWLAVSFLETWWAGDLMTMMTLVEVMILAEAVILTEAISVEATSEFFLCDILYPLFLHVAIDVLLFFVF</sequence>
<accession>A0AA39NG20</accession>
<dbReference type="EMBL" id="JAUEPS010000005">
    <property type="protein sequence ID" value="KAK0464964.1"/>
    <property type="molecule type" value="Genomic_DNA"/>
</dbReference>
<keyword evidence="1" id="KW-0472">Membrane</keyword>
<keyword evidence="1" id="KW-1133">Transmembrane helix</keyword>
<comment type="caution">
    <text evidence="2">The sequence shown here is derived from an EMBL/GenBank/DDBJ whole genome shotgun (WGS) entry which is preliminary data.</text>
</comment>
<organism evidence="2 3">
    <name type="scientific">Armillaria tabescens</name>
    <name type="common">Ringless honey mushroom</name>
    <name type="synonym">Agaricus tabescens</name>
    <dbReference type="NCBI Taxonomy" id="1929756"/>
    <lineage>
        <taxon>Eukaryota</taxon>
        <taxon>Fungi</taxon>
        <taxon>Dikarya</taxon>
        <taxon>Basidiomycota</taxon>
        <taxon>Agaricomycotina</taxon>
        <taxon>Agaricomycetes</taxon>
        <taxon>Agaricomycetidae</taxon>
        <taxon>Agaricales</taxon>
        <taxon>Marasmiineae</taxon>
        <taxon>Physalacriaceae</taxon>
        <taxon>Desarmillaria</taxon>
    </lineage>
</organism>
<reference evidence="2" key="1">
    <citation type="submission" date="2023-06" db="EMBL/GenBank/DDBJ databases">
        <authorList>
            <consortium name="Lawrence Berkeley National Laboratory"/>
            <person name="Ahrendt S."/>
            <person name="Sahu N."/>
            <person name="Indic B."/>
            <person name="Wong-Bajracharya J."/>
            <person name="Merenyi Z."/>
            <person name="Ke H.-M."/>
            <person name="Monk M."/>
            <person name="Kocsube S."/>
            <person name="Drula E."/>
            <person name="Lipzen A."/>
            <person name="Balint B."/>
            <person name="Henrissat B."/>
            <person name="Andreopoulos B."/>
            <person name="Martin F.M."/>
            <person name="Harder C.B."/>
            <person name="Rigling D."/>
            <person name="Ford K.L."/>
            <person name="Foster G.D."/>
            <person name="Pangilinan J."/>
            <person name="Papanicolaou A."/>
            <person name="Barry K."/>
            <person name="LaButti K."/>
            <person name="Viragh M."/>
            <person name="Koriabine M."/>
            <person name="Yan M."/>
            <person name="Riley R."/>
            <person name="Champramary S."/>
            <person name="Plett K.L."/>
            <person name="Tsai I.J."/>
            <person name="Slot J."/>
            <person name="Sipos G."/>
            <person name="Plett J."/>
            <person name="Nagy L.G."/>
            <person name="Grigoriev I.V."/>
        </authorList>
    </citation>
    <scope>NUCLEOTIDE SEQUENCE</scope>
    <source>
        <strain evidence="2">CCBAS 213</strain>
    </source>
</reference>
<keyword evidence="3" id="KW-1185">Reference proteome</keyword>
<evidence type="ECO:0000256" key="1">
    <source>
        <dbReference type="SAM" id="Phobius"/>
    </source>
</evidence>
<dbReference type="GeneID" id="85367580"/>
<name>A0AA39NG20_ARMTA</name>
<protein>
    <submittedName>
        <fullName evidence="2">Uncharacterized protein</fullName>
    </submittedName>
</protein>
<keyword evidence="1" id="KW-0812">Transmembrane</keyword>
<evidence type="ECO:0000313" key="3">
    <source>
        <dbReference type="Proteomes" id="UP001175211"/>
    </source>
</evidence>
<evidence type="ECO:0000313" key="2">
    <source>
        <dbReference type="EMBL" id="KAK0464964.1"/>
    </source>
</evidence>
<dbReference type="AlphaFoldDB" id="A0AA39NG20"/>
<dbReference type="RefSeq" id="XP_060336012.1">
    <property type="nucleotide sequence ID" value="XM_060484032.1"/>
</dbReference>
<dbReference type="Proteomes" id="UP001175211">
    <property type="component" value="Unassembled WGS sequence"/>
</dbReference>
<proteinExistence type="predicted"/>
<feature type="transmembrane region" description="Helical" evidence="1">
    <location>
        <begin position="72"/>
        <end position="90"/>
    </location>
</feature>
<gene>
    <name evidence="2" type="ORF">EV420DRAFT_930735</name>
</gene>
<feature type="transmembrane region" description="Helical" evidence="1">
    <location>
        <begin position="102"/>
        <end position="119"/>
    </location>
</feature>